<dbReference type="PROSITE" id="PS51387">
    <property type="entry name" value="FAD_PCMH"/>
    <property type="match status" value="1"/>
</dbReference>
<comment type="similarity">
    <text evidence="2">Belongs to the oxygen-dependent FAD-linked oxidoreductase family.</text>
</comment>
<feature type="domain" description="FAD-binding PCMH-type" evidence="6">
    <location>
        <begin position="1"/>
        <end position="165"/>
    </location>
</feature>
<gene>
    <name evidence="7" type="ORF">DL762_003229</name>
</gene>
<comment type="cofactor">
    <cofactor evidence="1">
        <name>FAD</name>
        <dbReference type="ChEBI" id="CHEBI:57692"/>
    </cofactor>
</comment>
<evidence type="ECO:0000256" key="5">
    <source>
        <dbReference type="ARBA" id="ARBA00023002"/>
    </source>
</evidence>
<comment type="caution">
    <text evidence="7">The sequence shown here is derived from an EMBL/GenBank/DDBJ whole genome shotgun (WGS) entry which is preliminary data.</text>
</comment>
<evidence type="ECO:0000256" key="1">
    <source>
        <dbReference type="ARBA" id="ARBA00001974"/>
    </source>
</evidence>
<evidence type="ECO:0000256" key="4">
    <source>
        <dbReference type="ARBA" id="ARBA00022827"/>
    </source>
</evidence>
<dbReference type="Gene3D" id="3.30.465.10">
    <property type="match status" value="1"/>
</dbReference>
<evidence type="ECO:0000313" key="7">
    <source>
        <dbReference type="EMBL" id="RYO89433.1"/>
    </source>
</evidence>
<dbReference type="Gene3D" id="3.40.462.20">
    <property type="match status" value="1"/>
</dbReference>
<organism evidence="7 8">
    <name type="scientific">Monosporascus cannonballus</name>
    <dbReference type="NCBI Taxonomy" id="155416"/>
    <lineage>
        <taxon>Eukaryota</taxon>
        <taxon>Fungi</taxon>
        <taxon>Dikarya</taxon>
        <taxon>Ascomycota</taxon>
        <taxon>Pezizomycotina</taxon>
        <taxon>Sordariomycetes</taxon>
        <taxon>Xylariomycetidae</taxon>
        <taxon>Xylariales</taxon>
        <taxon>Xylariales incertae sedis</taxon>
        <taxon>Monosporascus</taxon>
    </lineage>
</organism>
<proteinExistence type="inferred from homology"/>
<dbReference type="Pfam" id="PF08031">
    <property type="entry name" value="BBE"/>
    <property type="match status" value="1"/>
</dbReference>
<dbReference type="PANTHER" id="PTHR42973:SF9">
    <property type="entry name" value="FAD-BINDING PCMH-TYPE DOMAIN-CONTAINING PROTEIN-RELATED"/>
    <property type="match status" value="1"/>
</dbReference>
<reference evidence="7 8" key="1">
    <citation type="submission" date="2018-06" db="EMBL/GenBank/DDBJ databases">
        <title>Complete Genomes of Monosporascus.</title>
        <authorList>
            <person name="Robinson A.J."/>
            <person name="Natvig D.O."/>
        </authorList>
    </citation>
    <scope>NUCLEOTIDE SEQUENCE [LARGE SCALE GENOMIC DNA]</scope>
    <source>
        <strain evidence="7 8">CBS 609.92</strain>
    </source>
</reference>
<dbReference type="InterPro" id="IPR012951">
    <property type="entry name" value="BBE"/>
</dbReference>
<dbReference type="InterPro" id="IPR016166">
    <property type="entry name" value="FAD-bd_PCMH"/>
</dbReference>
<evidence type="ECO:0000256" key="2">
    <source>
        <dbReference type="ARBA" id="ARBA00005466"/>
    </source>
</evidence>
<dbReference type="InterPro" id="IPR036318">
    <property type="entry name" value="FAD-bd_PCMH-like_sf"/>
</dbReference>
<evidence type="ECO:0000256" key="3">
    <source>
        <dbReference type="ARBA" id="ARBA00022630"/>
    </source>
</evidence>
<evidence type="ECO:0000259" key="6">
    <source>
        <dbReference type="PROSITE" id="PS51387"/>
    </source>
</evidence>
<keyword evidence="5" id="KW-0560">Oxidoreductase</keyword>
<accession>A0ABY0HFN2</accession>
<keyword evidence="4" id="KW-0274">FAD</keyword>
<dbReference type="InterPro" id="IPR006094">
    <property type="entry name" value="Oxid_FAD_bind_N"/>
</dbReference>
<dbReference type="SUPFAM" id="SSF56176">
    <property type="entry name" value="FAD-binding/transporter-associated domain-like"/>
    <property type="match status" value="1"/>
</dbReference>
<protein>
    <recommendedName>
        <fullName evidence="6">FAD-binding PCMH-type domain-containing protein</fullName>
    </recommendedName>
</protein>
<keyword evidence="8" id="KW-1185">Reference proteome</keyword>
<sequence>MVFIPAEEADLRIGLEYMTSHNISFLAIGGGHGTSIQLGELHGAVAINLENFNYALMNPDGTLKVGGGAEFGDIYSVVHEAGRELTLGNCPCVGVTGAVLGGGHGRLQGKHGLSADAVTKARIVLWDGSVVEASATENADLFWGLRGAGHNFGIVTELTFNTWPQENDGMHYNAAMEFTTGSLEGILATVNDIIPDQDPALAIEMFFYTNPQTFTPFLTLNVVYAGPREIGEKYAARFATSAPNSTDYPITRVSINETLIAWDELPHVVANGLIDLACIDGSAKNVYSSSTAQFDIPHTRQLFDAYVAFVEENPLAVLSLVFYEVFGQQGVLAQRPEDTSVGNRESANVLILIQAIYTDPSVAEAGDAWAREWRDQLFEPEHSGYDRPAVYVNYAHGDEAREAIYGYEPWRLERLRRLKQRYDPRGYFDSYHPVT</sequence>
<dbReference type="Pfam" id="PF01565">
    <property type="entry name" value="FAD_binding_4"/>
    <property type="match status" value="1"/>
</dbReference>
<dbReference type="PANTHER" id="PTHR42973">
    <property type="entry name" value="BINDING OXIDOREDUCTASE, PUTATIVE (AFU_ORTHOLOGUE AFUA_1G17690)-RELATED"/>
    <property type="match status" value="1"/>
</dbReference>
<dbReference type="Proteomes" id="UP000294003">
    <property type="component" value="Unassembled WGS sequence"/>
</dbReference>
<dbReference type="EMBL" id="QJNS01000073">
    <property type="protein sequence ID" value="RYO89433.1"/>
    <property type="molecule type" value="Genomic_DNA"/>
</dbReference>
<dbReference type="InterPro" id="IPR016169">
    <property type="entry name" value="FAD-bd_PCMH_sub2"/>
</dbReference>
<evidence type="ECO:0000313" key="8">
    <source>
        <dbReference type="Proteomes" id="UP000294003"/>
    </source>
</evidence>
<name>A0ABY0HFN2_9PEZI</name>
<keyword evidence="3" id="KW-0285">Flavoprotein</keyword>
<dbReference type="InterPro" id="IPR050416">
    <property type="entry name" value="FAD-linked_Oxidoreductase"/>
</dbReference>